<dbReference type="SMART" id="SM01022">
    <property type="entry name" value="ASCH"/>
    <property type="match status" value="1"/>
</dbReference>
<protein>
    <submittedName>
        <fullName evidence="2">PUA-like domain-containing protein</fullName>
    </submittedName>
</protein>
<evidence type="ECO:0000259" key="1">
    <source>
        <dbReference type="SMART" id="SM01022"/>
    </source>
</evidence>
<feature type="domain" description="ASCH" evidence="1">
    <location>
        <begin position="34"/>
        <end position="155"/>
    </location>
</feature>
<gene>
    <name evidence="2" type="ORF">QBC35DRAFT_409923</name>
</gene>
<dbReference type="InterPro" id="IPR015947">
    <property type="entry name" value="PUA-like_sf"/>
</dbReference>
<dbReference type="Proteomes" id="UP001302126">
    <property type="component" value="Unassembled WGS sequence"/>
</dbReference>
<dbReference type="EMBL" id="MU864398">
    <property type="protein sequence ID" value="KAK4187727.1"/>
    <property type="molecule type" value="Genomic_DNA"/>
</dbReference>
<reference evidence="2" key="1">
    <citation type="journal article" date="2023" name="Mol. Phylogenet. Evol.">
        <title>Genome-scale phylogeny and comparative genomics of the fungal order Sordariales.</title>
        <authorList>
            <person name="Hensen N."/>
            <person name="Bonometti L."/>
            <person name="Westerberg I."/>
            <person name="Brannstrom I.O."/>
            <person name="Guillou S."/>
            <person name="Cros-Aarteil S."/>
            <person name="Calhoun S."/>
            <person name="Haridas S."/>
            <person name="Kuo A."/>
            <person name="Mondo S."/>
            <person name="Pangilinan J."/>
            <person name="Riley R."/>
            <person name="LaButti K."/>
            <person name="Andreopoulos B."/>
            <person name="Lipzen A."/>
            <person name="Chen C."/>
            <person name="Yan M."/>
            <person name="Daum C."/>
            <person name="Ng V."/>
            <person name="Clum A."/>
            <person name="Steindorff A."/>
            <person name="Ohm R.A."/>
            <person name="Martin F."/>
            <person name="Silar P."/>
            <person name="Natvig D.O."/>
            <person name="Lalanne C."/>
            <person name="Gautier V."/>
            <person name="Ament-Velasquez S.L."/>
            <person name="Kruys A."/>
            <person name="Hutchinson M.I."/>
            <person name="Powell A.J."/>
            <person name="Barry K."/>
            <person name="Miller A.N."/>
            <person name="Grigoriev I.V."/>
            <person name="Debuchy R."/>
            <person name="Gladieux P."/>
            <person name="Hiltunen Thoren M."/>
            <person name="Johannesson H."/>
        </authorList>
    </citation>
    <scope>NUCLEOTIDE SEQUENCE</scope>
    <source>
        <strain evidence="2">PSN309</strain>
    </source>
</reference>
<accession>A0AAN6WWF5</accession>
<comment type="caution">
    <text evidence="2">The sequence shown here is derived from an EMBL/GenBank/DDBJ whole genome shotgun (WGS) entry which is preliminary data.</text>
</comment>
<organism evidence="2 3">
    <name type="scientific">Podospora australis</name>
    <dbReference type="NCBI Taxonomy" id="1536484"/>
    <lineage>
        <taxon>Eukaryota</taxon>
        <taxon>Fungi</taxon>
        <taxon>Dikarya</taxon>
        <taxon>Ascomycota</taxon>
        <taxon>Pezizomycotina</taxon>
        <taxon>Sordariomycetes</taxon>
        <taxon>Sordariomycetidae</taxon>
        <taxon>Sordariales</taxon>
        <taxon>Podosporaceae</taxon>
        <taxon>Podospora</taxon>
    </lineage>
</organism>
<dbReference type="Gene3D" id="3.10.400.10">
    <property type="entry name" value="Sulfate adenylyltransferase"/>
    <property type="match status" value="1"/>
</dbReference>
<dbReference type="PANTHER" id="PTHR39203:SF1">
    <property type="entry name" value="CYTOPLASMIC PROTEIN"/>
    <property type="match status" value="1"/>
</dbReference>
<dbReference type="PANTHER" id="PTHR39203">
    <property type="entry name" value="CYTOPLASMIC PROTEIN-RELATED"/>
    <property type="match status" value="1"/>
</dbReference>
<evidence type="ECO:0000313" key="3">
    <source>
        <dbReference type="Proteomes" id="UP001302126"/>
    </source>
</evidence>
<name>A0AAN6WWF5_9PEZI</name>
<reference evidence="2" key="2">
    <citation type="submission" date="2023-05" db="EMBL/GenBank/DDBJ databases">
        <authorList>
            <consortium name="Lawrence Berkeley National Laboratory"/>
            <person name="Steindorff A."/>
            <person name="Hensen N."/>
            <person name="Bonometti L."/>
            <person name="Westerberg I."/>
            <person name="Brannstrom I.O."/>
            <person name="Guillou S."/>
            <person name="Cros-Aarteil S."/>
            <person name="Calhoun S."/>
            <person name="Haridas S."/>
            <person name="Kuo A."/>
            <person name="Mondo S."/>
            <person name="Pangilinan J."/>
            <person name="Riley R."/>
            <person name="Labutti K."/>
            <person name="Andreopoulos B."/>
            <person name="Lipzen A."/>
            <person name="Chen C."/>
            <person name="Yanf M."/>
            <person name="Daum C."/>
            <person name="Ng V."/>
            <person name="Clum A."/>
            <person name="Ohm R."/>
            <person name="Martin F."/>
            <person name="Silar P."/>
            <person name="Natvig D."/>
            <person name="Lalanne C."/>
            <person name="Gautier V."/>
            <person name="Ament-Velasquez S.L."/>
            <person name="Kruys A."/>
            <person name="Hutchinson M.I."/>
            <person name="Powell A.J."/>
            <person name="Barry K."/>
            <person name="Miller A.N."/>
            <person name="Grigoriev I.V."/>
            <person name="Debuchy R."/>
            <person name="Gladieux P."/>
            <person name="Thoren M.H."/>
            <person name="Johannesson H."/>
        </authorList>
    </citation>
    <scope>NUCLEOTIDE SEQUENCE</scope>
    <source>
        <strain evidence="2">PSN309</strain>
    </source>
</reference>
<sequence>MSAISTRRPDIQAFAAQAFSSLSISPAPKIKDVFSFGGTSPDLANLRLRHAIEGKKTATTSWPVPSPLYWGVGDYSVILDGAGNPAALMQTTEMKIRKFYEVTDDFALAENEGSVEKYKQGHREFYREQWERDGKKGLEFGEESEVLCERFVCVYVREDLRDRHLVSQSIEEK</sequence>
<proteinExistence type="predicted"/>
<dbReference type="InterPro" id="IPR007374">
    <property type="entry name" value="ASCH_domain"/>
</dbReference>
<dbReference type="AlphaFoldDB" id="A0AAN6WWF5"/>
<evidence type="ECO:0000313" key="2">
    <source>
        <dbReference type="EMBL" id="KAK4187727.1"/>
    </source>
</evidence>
<dbReference type="SUPFAM" id="SSF88697">
    <property type="entry name" value="PUA domain-like"/>
    <property type="match status" value="1"/>
</dbReference>
<keyword evidence="3" id="KW-1185">Reference proteome</keyword>
<dbReference type="InterPro" id="IPR009326">
    <property type="entry name" value="DUF984"/>
</dbReference>
<dbReference type="Pfam" id="PF04266">
    <property type="entry name" value="ASCH"/>
    <property type="match status" value="1"/>
</dbReference>